<organism evidence="2">
    <name type="scientific">Leucothrix mucor</name>
    <dbReference type="NCBI Taxonomy" id="45248"/>
    <lineage>
        <taxon>Bacteria</taxon>
        <taxon>Pseudomonadati</taxon>
        <taxon>Pseudomonadota</taxon>
        <taxon>Gammaproteobacteria</taxon>
        <taxon>Thiotrichales</taxon>
        <taxon>Thiotrichaceae</taxon>
        <taxon>Leucothrix</taxon>
    </lineage>
</organism>
<feature type="signal peptide" evidence="1">
    <location>
        <begin position="1"/>
        <end position="23"/>
    </location>
</feature>
<comment type="caution">
    <text evidence="2">The sequence shown here is derived from an EMBL/GenBank/DDBJ whole genome shotgun (WGS) entry which is preliminary data.</text>
</comment>
<dbReference type="EMBL" id="DRMS01000439">
    <property type="protein sequence ID" value="HFC93455.1"/>
    <property type="molecule type" value="Genomic_DNA"/>
</dbReference>
<dbReference type="AlphaFoldDB" id="A0A7V2WW23"/>
<proteinExistence type="predicted"/>
<sequence length="69" mass="7727">MNNIKKIVISAVFGLMMSGTAMAEPEAGDFTLNFTNHTLMQDAYISKVSLDNDMMEEVSFLDLNYQTNN</sequence>
<protein>
    <submittedName>
        <fullName evidence="2">Uncharacterized protein</fullName>
    </submittedName>
</protein>
<dbReference type="Proteomes" id="UP000885750">
    <property type="component" value="Unassembled WGS sequence"/>
</dbReference>
<evidence type="ECO:0000313" key="2">
    <source>
        <dbReference type="EMBL" id="HFC93455.1"/>
    </source>
</evidence>
<keyword evidence="1" id="KW-0732">Signal</keyword>
<accession>A0A7V2WW23</accession>
<reference evidence="2" key="1">
    <citation type="journal article" date="2020" name="mSystems">
        <title>Genome- and Community-Level Interaction Insights into Carbon Utilization and Element Cycling Functions of Hydrothermarchaeota in Hydrothermal Sediment.</title>
        <authorList>
            <person name="Zhou Z."/>
            <person name="Liu Y."/>
            <person name="Xu W."/>
            <person name="Pan J."/>
            <person name="Luo Z.H."/>
            <person name="Li M."/>
        </authorList>
    </citation>
    <scope>NUCLEOTIDE SEQUENCE [LARGE SCALE GENOMIC DNA]</scope>
    <source>
        <strain evidence="2">HyVt-493</strain>
    </source>
</reference>
<gene>
    <name evidence="2" type="ORF">ENJ51_11660</name>
</gene>
<feature type="chain" id="PRO_5030964660" evidence="1">
    <location>
        <begin position="24"/>
        <end position="69"/>
    </location>
</feature>
<name>A0A7V2WW23_LEUMU</name>
<evidence type="ECO:0000256" key="1">
    <source>
        <dbReference type="SAM" id="SignalP"/>
    </source>
</evidence>